<proteinExistence type="predicted"/>
<dbReference type="Proteomes" id="UP001732700">
    <property type="component" value="Chromosome 1A"/>
</dbReference>
<reference evidence="1" key="1">
    <citation type="submission" date="2021-05" db="EMBL/GenBank/DDBJ databases">
        <authorList>
            <person name="Scholz U."/>
            <person name="Mascher M."/>
            <person name="Fiebig A."/>
        </authorList>
    </citation>
    <scope>NUCLEOTIDE SEQUENCE [LARGE SCALE GENOMIC DNA]</scope>
</reference>
<evidence type="ECO:0000313" key="1">
    <source>
        <dbReference type="EnsemblPlants" id="AVESA.00010b.r2.1AG0023840.1.CDS"/>
    </source>
</evidence>
<keyword evidence="2" id="KW-1185">Reference proteome</keyword>
<evidence type="ECO:0000313" key="2">
    <source>
        <dbReference type="Proteomes" id="UP001732700"/>
    </source>
</evidence>
<protein>
    <submittedName>
        <fullName evidence="1">Uncharacterized protein</fullName>
    </submittedName>
</protein>
<organism evidence="1 2">
    <name type="scientific">Avena sativa</name>
    <name type="common">Oat</name>
    <dbReference type="NCBI Taxonomy" id="4498"/>
    <lineage>
        <taxon>Eukaryota</taxon>
        <taxon>Viridiplantae</taxon>
        <taxon>Streptophyta</taxon>
        <taxon>Embryophyta</taxon>
        <taxon>Tracheophyta</taxon>
        <taxon>Spermatophyta</taxon>
        <taxon>Magnoliopsida</taxon>
        <taxon>Liliopsida</taxon>
        <taxon>Poales</taxon>
        <taxon>Poaceae</taxon>
        <taxon>BOP clade</taxon>
        <taxon>Pooideae</taxon>
        <taxon>Poodae</taxon>
        <taxon>Poeae</taxon>
        <taxon>Poeae Chloroplast Group 1 (Aveneae type)</taxon>
        <taxon>Aveninae</taxon>
        <taxon>Avena</taxon>
    </lineage>
</organism>
<dbReference type="EnsemblPlants" id="AVESA.00010b.r2.1AG0023840.1">
    <property type="protein sequence ID" value="AVESA.00010b.r2.1AG0023840.1.CDS"/>
    <property type="gene ID" value="AVESA.00010b.r2.1AG0023840"/>
</dbReference>
<reference evidence="1" key="2">
    <citation type="submission" date="2025-09" db="UniProtKB">
        <authorList>
            <consortium name="EnsemblPlants"/>
        </authorList>
    </citation>
    <scope>IDENTIFICATION</scope>
</reference>
<name>A0ACD5TBA6_AVESA</name>
<accession>A0ACD5TBA6</accession>
<sequence length="734" mass="82613">MDCETSTKPDVDLLEGMLIDETTKPTSVPLLLLENITNCFSDDRKIGSGGFAVVYKGIVGNAMIAVKKLTKYDLPEKKFLREVECLIKAKHKNIVRFLGYCYETKGEIVDFKGKTVISDIRNWLLCFEYVPNGSLDNYITDASRGLEWRKRYEIIKGICEGLLHLHDKRILHLDLKPGNILLDEHMVPKIADFGLSVCLREDQNWASTSNLCGTLGYLPPEFFAGQQGFASDIYSLGVIIVEIVTGQKWYPEYENVVENWMNRLEGSDQMATQLDQVKVCTNIGIECMDIDPKKRPDARHIIDRLDKTTSTIETIISSSLLDRHVSFPKDQYCQEKNSKLSSKDLEMDTKESAEMEELAEYGWTHGIYHCQQGQEETPVDQWSLWGARDMKQNVSPEGAIISGSISGVPCKLKNRSISNKKLQREILRYGGSSLSNNGSSLRNLAATMFISKGFLKQFLKDEKFIGKGVFGEVYKGLAGDEPVVVMKRISDAVLDINQFVREFSIQSCVRHKNIVKMIGVCLDADVPMLVYEFLSNGSLHEILHRSNLHLNLGLRLSIAAGSAAGLAYIHSNHVKSLHGNLKPTNIFLDHKLVAKISEFGILRMFGVDTRMIGSDITYMDPVYLQTGVLTKKSDVYSFGVVILELLTRKKATHDDNNGLVRELLENHKMGRKSTELFDQEIAARGDLEFVDKLAEIAMECLSQDMDLRPTMEDVAKRFSILSRSYVLALIQKAS</sequence>